<evidence type="ECO:0000313" key="3">
    <source>
        <dbReference type="Proteomes" id="UP000019276"/>
    </source>
</evidence>
<dbReference type="Proteomes" id="UP000019276">
    <property type="component" value="Unassembled WGS sequence"/>
</dbReference>
<organism evidence="2 3">
    <name type="scientific">Catenovulum agarivorans DS-2</name>
    <dbReference type="NCBI Taxonomy" id="1328313"/>
    <lineage>
        <taxon>Bacteria</taxon>
        <taxon>Pseudomonadati</taxon>
        <taxon>Pseudomonadota</taxon>
        <taxon>Gammaproteobacteria</taxon>
        <taxon>Alteromonadales</taxon>
        <taxon>Alteromonadaceae</taxon>
        <taxon>Catenovulum</taxon>
    </lineage>
</organism>
<gene>
    <name evidence="2" type="ORF">DS2_14764</name>
</gene>
<keyword evidence="3" id="KW-1185">Reference proteome</keyword>
<dbReference type="EMBL" id="ARZY01000032">
    <property type="protein sequence ID" value="EWH08955.1"/>
    <property type="molecule type" value="Genomic_DNA"/>
</dbReference>
<reference evidence="2 3" key="1">
    <citation type="journal article" date="2014" name="Genome Announc.">
        <title>Draft Genome Sequence of the Agar-Degrading Bacterium Catenovulum sp. Strain DS-2, Isolated from Intestines of Haliotis diversicolor.</title>
        <authorList>
            <person name="Shan D."/>
            <person name="Li X."/>
            <person name="Gu Z."/>
            <person name="Wei G."/>
            <person name="Gao Z."/>
            <person name="Shao Z."/>
        </authorList>
    </citation>
    <scope>NUCLEOTIDE SEQUENCE [LARGE SCALE GENOMIC DNA]</scope>
    <source>
        <strain evidence="2 3">DS-2</strain>
    </source>
</reference>
<protein>
    <submittedName>
        <fullName evidence="2">Uncharacterized protein</fullName>
    </submittedName>
</protein>
<dbReference type="RefSeq" id="WP_035015603.1">
    <property type="nucleotide sequence ID" value="NZ_ARZY01000032.1"/>
</dbReference>
<keyword evidence="1" id="KW-0472">Membrane</keyword>
<dbReference type="AlphaFoldDB" id="W7QU32"/>
<dbReference type="STRING" id="1328313.DS2_14764"/>
<evidence type="ECO:0000256" key="1">
    <source>
        <dbReference type="SAM" id="Phobius"/>
    </source>
</evidence>
<dbReference type="eggNOG" id="ENOG5033DWJ">
    <property type="taxonomic scope" value="Bacteria"/>
</dbReference>
<evidence type="ECO:0000313" key="2">
    <source>
        <dbReference type="EMBL" id="EWH08955.1"/>
    </source>
</evidence>
<dbReference type="OrthoDB" id="5986784at2"/>
<sequence>MTQDKTIAAWKDIRKQGKWHFICKFGLLFYGLPMFILMAFINEPFLHGFTTQAAIGHYLIWPIAGICFGVLMWHIAERRYKKSLIHNQS</sequence>
<name>W7QU32_9ALTE</name>
<feature type="transmembrane region" description="Helical" evidence="1">
    <location>
        <begin position="21"/>
        <end position="41"/>
    </location>
</feature>
<accession>W7QU32</accession>
<comment type="caution">
    <text evidence="2">The sequence shown here is derived from an EMBL/GenBank/DDBJ whole genome shotgun (WGS) entry which is preliminary data.</text>
</comment>
<feature type="transmembrane region" description="Helical" evidence="1">
    <location>
        <begin position="53"/>
        <end position="76"/>
    </location>
</feature>
<keyword evidence="1" id="KW-0812">Transmembrane</keyword>
<proteinExistence type="predicted"/>
<keyword evidence="1" id="KW-1133">Transmembrane helix</keyword>